<sequence>MAEYPTRRQPTHELHRVEDVKLEFVGGNGPERYLDRERKFERMFEFKELNDEKCYEYVIMKFSGGASLWFDGLKAKRTCSLPVWEDPNFLDVLRDTLRNMVEDPTQRQPIHGLHRVEDIKVTELPKFVGGTDLERYLEWEIKIERMFEFKDLNNEKCCKYAILKFSGGASLWFEGLKTKRTREEKEKISS</sequence>
<accession>A0A9R1VY19</accession>
<keyword evidence="2" id="KW-1185">Reference proteome</keyword>
<comment type="caution">
    <text evidence="1">The sequence shown here is derived from an EMBL/GenBank/DDBJ whole genome shotgun (WGS) entry which is preliminary data.</text>
</comment>
<protein>
    <recommendedName>
        <fullName evidence="3">Retrotransposon gag domain-containing protein</fullName>
    </recommendedName>
</protein>
<reference evidence="1 2" key="1">
    <citation type="journal article" date="2017" name="Nat. Commun.">
        <title>Genome assembly with in vitro proximity ligation data and whole-genome triplication in lettuce.</title>
        <authorList>
            <person name="Reyes-Chin-Wo S."/>
            <person name="Wang Z."/>
            <person name="Yang X."/>
            <person name="Kozik A."/>
            <person name="Arikit S."/>
            <person name="Song C."/>
            <person name="Xia L."/>
            <person name="Froenicke L."/>
            <person name="Lavelle D.O."/>
            <person name="Truco M.J."/>
            <person name="Xia R."/>
            <person name="Zhu S."/>
            <person name="Xu C."/>
            <person name="Xu H."/>
            <person name="Xu X."/>
            <person name="Cox K."/>
            <person name="Korf I."/>
            <person name="Meyers B.C."/>
            <person name="Michelmore R.W."/>
        </authorList>
    </citation>
    <scope>NUCLEOTIDE SEQUENCE [LARGE SCALE GENOMIC DNA]</scope>
    <source>
        <strain evidence="2">cv. Salinas</strain>
        <tissue evidence="1">Seedlings</tissue>
    </source>
</reference>
<name>A0A9R1VY19_LACSA</name>
<dbReference type="Proteomes" id="UP000235145">
    <property type="component" value="Unassembled WGS sequence"/>
</dbReference>
<gene>
    <name evidence="1" type="ORF">LSAT_V11C400158930</name>
</gene>
<proteinExistence type="predicted"/>
<dbReference type="AlphaFoldDB" id="A0A9R1VY19"/>
<evidence type="ECO:0000313" key="2">
    <source>
        <dbReference type="Proteomes" id="UP000235145"/>
    </source>
</evidence>
<dbReference type="EMBL" id="NBSK02000004">
    <property type="protein sequence ID" value="KAJ0213659.1"/>
    <property type="molecule type" value="Genomic_DNA"/>
</dbReference>
<organism evidence="1 2">
    <name type="scientific">Lactuca sativa</name>
    <name type="common">Garden lettuce</name>
    <dbReference type="NCBI Taxonomy" id="4236"/>
    <lineage>
        <taxon>Eukaryota</taxon>
        <taxon>Viridiplantae</taxon>
        <taxon>Streptophyta</taxon>
        <taxon>Embryophyta</taxon>
        <taxon>Tracheophyta</taxon>
        <taxon>Spermatophyta</taxon>
        <taxon>Magnoliopsida</taxon>
        <taxon>eudicotyledons</taxon>
        <taxon>Gunneridae</taxon>
        <taxon>Pentapetalae</taxon>
        <taxon>asterids</taxon>
        <taxon>campanulids</taxon>
        <taxon>Asterales</taxon>
        <taxon>Asteraceae</taxon>
        <taxon>Cichorioideae</taxon>
        <taxon>Cichorieae</taxon>
        <taxon>Lactucinae</taxon>
        <taxon>Lactuca</taxon>
    </lineage>
</organism>
<evidence type="ECO:0000313" key="1">
    <source>
        <dbReference type="EMBL" id="KAJ0213659.1"/>
    </source>
</evidence>
<evidence type="ECO:0008006" key="3">
    <source>
        <dbReference type="Google" id="ProtNLM"/>
    </source>
</evidence>